<evidence type="ECO:0000313" key="3">
    <source>
        <dbReference type="Proteomes" id="UP000308632"/>
    </source>
</evidence>
<gene>
    <name evidence="2" type="ORF">E4U92_30470</name>
</gene>
<evidence type="ECO:0000313" key="2">
    <source>
        <dbReference type="EMBL" id="TKT05433.1"/>
    </source>
</evidence>
<sequence length="428" mass="47879">MARGLAHFSAAELRAQRMNVYARPGGSSMTAEELARAVGASKAQILAYENGHRVPDPPRLRALARALGIHTSLLMDRARQKTWTLADFRRASGLRAQDVVDRLRVSPKNYRRFENEGIVPSRSPLFVDEVAEALGLPRPTVEQAIDRTPAVRRRQARATELVVALAERYVPQRGPWRGPALDDPELIELSAAYGRPVQRLRRVLTYELGELRQSQVRAYRERVIADFDTDRDRQTSAQQAVDRWTDVFTRDLARIPRRLELFHRTAQPSDVWQLLVDLYNVDAMARLEAGTWAVTRLLCNNSDVLSPYLVQQHTVHDVPVCRLSNPGAVHVLTFAGLYAALYPGVRRPIRHNARSNIKGRGASQETFTLPNRPERLAVPHPVLENARVVAGPKAHLALSLSPSHDLIVGATALWAVPANTPLPSDDRD</sequence>
<evidence type="ECO:0000259" key="1">
    <source>
        <dbReference type="PROSITE" id="PS50943"/>
    </source>
</evidence>
<dbReference type="Gene3D" id="1.10.260.40">
    <property type="entry name" value="lambda repressor-like DNA-binding domains"/>
    <property type="match status" value="1"/>
</dbReference>
<dbReference type="InterPro" id="IPR001387">
    <property type="entry name" value="Cro/C1-type_HTH"/>
</dbReference>
<dbReference type="SUPFAM" id="SSF47413">
    <property type="entry name" value="lambda repressor-like DNA-binding domains"/>
    <property type="match status" value="1"/>
</dbReference>
<accession>A0A4V6AWW0</accession>
<dbReference type="EMBL" id="SZPR01000030">
    <property type="protein sequence ID" value="TKT05433.1"/>
    <property type="molecule type" value="Genomic_DNA"/>
</dbReference>
<dbReference type="PANTHER" id="PTHR43236:SF2">
    <property type="entry name" value="BLL0069 PROTEIN"/>
    <property type="match status" value="1"/>
</dbReference>
<dbReference type="PROSITE" id="PS50943">
    <property type="entry name" value="HTH_CROC1"/>
    <property type="match status" value="1"/>
</dbReference>
<dbReference type="Proteomes" id="UP000308632">
    <property type="component" value="Unassembled WGS sequence"/>
</dbReference>
<dbReference type="GO" id="GO:0003677">
    <property type="term" value="F:DNA binding"/>
    <property type="evidence" value="ECO:0007669"/>
    <property type="project" value="InterPro"/>
</dbReference>
<protein>
    <submittedName>
        <fullName evidence="2">Helix-turn-helix transcriptional regulator</fullName>
    </submittedName>
</protein>
<organism evidence="2 3">
    <name type="scientific">Streptomyces galbus</name>
    <dbReference type="NCBI Taxonomy" id="33898"/>
    <lineage>
        <taxon>Bacteria</taxon>
        <taxon>Bacillati</taxon>
        <taxon>Actinomycetota</taxon>
        <taxon>Actinomycetes</taxon>
        <taxon>Kitasatosporales</taxon>
        <taxon>Streptomycetaceae</taxon>
        <taxon>Streptomyces</taxon>
    </lineage>
</organism>
<dbReference type="InterPro" id="IPR052345">
    <property type="entry name" value="Rad_response_metalloprotease"/>
</dbReference>
<feature type="domain" description="HTH cro/C1-type" evidence="1">
    <location>
        <begin position="29"/>
        <end position="74"/>
    </location>
</feature>
<dbReference type="PANTHER" id="PTHR43236">
    <property type="entry name" value="ANTITOXIN HIGA1"/>
    <property type="match status" value="1"/>
</dbReference>
<dbReference type="SMART" id="SM00530">
    <property type="entry name" value="HTH_XRE"/>
    <property type="match status" value="2"/>
</dbReference>
<reference evidence="2 3" key="1">
    <citation type="submission" date="2019-04" db="EMBL/GenBank/DDBJ databases">
        <title>Streptomyces lasaliensis sp.nov., an Actinomycete isolated from soil which produces the polyether antibiotic lasalocid.</title>
        <authorList>
            <person name="Erwin G."/>
            <person name="Haber C."/>
        </authorList>
    </citation>
    <scope>NUCLEOTIDE SEQUENCE [LARGE SCALE GENOMIC DNA]</scope>
    <source>
        <strain evidence="2 3">DSM 40089</strain>
    </source>
</reference>
<dbReference type="Pfam" id="PF13560">
    <property type="entry name" value="HTH_31"/>
    <property type="match status" value="1"/>
</dbReference>
<dbReference type="InterPro" id="IPR010982">
    <property type="entry name" value="Lambda_DNA-bd_dom_sf"/>
</dbReference>
<dbReference type="CDD" id="cd00093">
    <property type="entry name" value="HTH_XRE"/>
    <property type="match status" value="2"/>
</dbReference>
<dbReference type="RefSeq" id="WP_137303659.1">
    <property type="nucleotide sequence ID" value="NZ_BMVD01000021.1"/>
</dbReference>
<comment type="caution">
    <text evidence="2">The sequence shown here is derived from an EMBL/GenBank/DDBJ whole genome shotgun (WGS) entry which is preliminary data.</text>
</comment>
<proteinExistence type="predicted"/>
<dbReference type="Pfam" id="PF01381">
    <property type="entry name" value="HTH_3"/>
    <property type="match status" value="1"/>
</dbReference>
<dbReference type="AlphaFoldDB" id="A0A4V6AWW0"/>
<name>A0A4V6AWW0_STRGB</name>